<evidence type="ECO:0000313" key="1">
    <source>
        <dbReference type="EMBL" id="TFK74657.1"/>
    </source>
</evidence>
<dbReference type="Proteomes" id="UP000308600">
    <property type="component" value="Unassembled WGS sequence"/>
</dbReference>
<proteinExistence type="predicted"/>
<evidence type="ECO:0000313" key="2">
    <source>
        <dbReference type="Proteomes" id="UP000308600"/>
    </source>
</evidence>
<sequence length="185" mass="20925">MLSSTSPRSKGLYEFQHPNVKLRLALGRKRKSWYLVLARNYGSGQPREVVRLDKAGMRSSSDGSHSRFWFNTKATSGWERNGQSLLQLLLSLDPYDPPVIALASGDTVLEEKCGALEVDVIVPAHRLARWCEGCGYWETVDSNPRWILARPGKMPGYLCGACAEKDWFGARVLRYLHIRRGRSML</sequence>
<keyword evidence="2" id="KW-1185">Reference proteome</keyword>
<organism evidence="1 2">
    <name type="scientific">Pluteus cervinus</name>
    <dbReference type="NCBI Taxonomy" id="181527"/>
    <lineage>
        <taxon>Eukaryota</taxon>
        <taxon>Fungi</taxon>
        <taxon>Dikarya</taxon>
        <taxon>Basidiomycota</taxon>
        <taxon>Agaricomycotina</taxon>
        <taxon>Agaricomycetes</taxon>
        <taxon>Agaricomycetidae</taxon>
        <taxon>Agaricales</taxon>
        <taxon>Pluteineae</taxon>
        <taxon>Pluteaceae</taxon>
        <taxon>Pluteus</taxon>
    </lineage>
</organism>
<dbReference type="EMBL" id="ML208267">
    <property type="protein sequence ID" value="TFK74657.1"/>
    <property type="molecule type" value="Genomic_DNA"/>
</dbReference>
<name>A0ACD3BAP9_9AGAR</name>
<reference evidence="1 2" key="1">
    <citation type="journal article" date="2019" name="Nat. Ecol. Evol.">
        <title>Megaphylogeny resolves global patterns of mushroom evolution.</title>
        <authorList>
            <person name="Varga T."/>
            <person name="Krizsan K."/>
            <person name="Foldi C."/>
            <person name="Dima B."/>
            <person name="Sanchez-Garcia M."/>
            <person name="Sanchez-Ramirez S."/>
            <person name="Szollosi G.J."/>
            <person name="Szarkandi J.G."/>
            <person name="Papp V."/>
            <person name="Albert L."/>
            <person name="Andreopoulos W."/>
            <person name="Angelini C."/>
            <person name="Antonin V."/>
            <person name="Barry K.W."/>
            <person name="Bougher N.L."/>
            <person name="Buchanan P."/>
            <person name="Buyck B."/>
            <person name="Bense V."/>
            <person name="Catcheside P."/>
            <person name="Chovatia M."/>
            <person name="Cooper J."/>
            <person name="Damon W."/>
            <person name="Desjardin D."/>
            <person name="Finy P."/>
            <person name="Geml J."/>
            <person name="Haridas S."/>
            <person name="Hughes K."/>
            <person name="Justo A."/>
            <person name="Karasinski D."/>
            <person name="Kautmanova I."/>
            <person name="Kiss B."/>
            <person name="Kocsube S."/>
            <person name="Kotiranta H."/>
            <person name="LaButti K.M."/>
            <person name="Lechner B.E."/>
            <person name="Liimatainen K."/>
            <person name="Lipzen A."/>
            <person name="Lukacs Z."/>
            <person name="Mihaltcheva S."/>
            <person name="Morgado L.N."/>
            <person name="Niskanen T."/>
            <person name="Noordeloos M.E."/>
            <person name="Ohm R.A."/>
            <person name="Ortiz-Santana B."/>
            <person name="Ovrebo C."/>
            <person name="Racz N."/>
            <person name="Riley R."/>
            <person name="Savchenko A."/>
            <person name="Shiryaev A."/>
            <person name="Soop K."/>
            <person name="Spirin V."/>
            <person name="Szebenyi C."/>
            <person name="Tomsovsky M."/>
            <person name="Tulloss R.E."/>
            <person name="Uehling J."/>
            <person name="Grigoriev I.V."/>
            <person name="Vagvolgyi C."/>
            <person name="Papp T."/>
            <person name="Martin F.M."/>
            <person name="Miettinen O."/>
            <person name="Hibbett D.S."/>
            <person name="Nagy L.G."/>
        </authorList>
    </citation>
    <scope>NUCLEOTIDE SEQUENCE [LARGE SCALE GENOMIC DNA]</scope>
    <source>
        <strain evidence="1 2">NL-1719</strain>
    </source>
</reference>
<protein>
    <submittedName>
        <fullName evidence="1">Uncharacterized protein</fullName>
    </submittedName>
</protein>
<accession>A0ACD3BAP9</accession>
<gene>
    <name evidence="1" type="ORF">BDN72DRAFT_671332</name>
</gene>